<dbReference type="AlphaFoldDB" id="A0A9W6W9S3"/>
<accession>A0A9W6W9S3</accession>
<evidence type="ECO:0000313" key="1">
    <source>
        <dbReference type="EMBL" id="GLZ78293.1"/>
    </source>
</evidence>
<name>A0A9W6W9S3_9ACTN</name>
<comment type="caution">
    <text evidence="1">The sequence shown here is derived from an EMBL/GenBank/DDBJ whole genome shotgun (WGS) entry which is preliminary data.</text>
</comment>
<sequence>MNRAPLKERAHRLFVDHELAGDISEQTQVQYFIELLTFSDPDEISEMLDSTQAAELLALPVWIRNLAYRLLCLQRPDDPAVLRRAAGDLYLFGPDWDAEAADLNARAARLEQDADGAAG</sequence>
<dbReference type="RefSeq" id="WP_285663453.1">
    <property type="nucleotide sequence ID" value="NZ_BSTX01000002.1"/>
</dbReference>
<gene>
    <name evidence="1" type="ORF">Afil01_31000</name>
</gene>
<dbReference type="EMBL" id="BSTX01000002">
    <property type="protein sequence ID" value="GLZ78293.1"/>
    <property type="molecule type" value="Genomic_DNA"/>
</dbReference>
<organism evidence="1 2">
    <name type="scientific">Actinorhabdospora filicis</name>
    <dbReference type="NCBI Taxonomy" id="1785913"/>
    <lineage>
        <taxon>Bacteria</taxon>
        <taxon>Bacillati</taxon>
        <taxon>Actinomycetota</taxon>
        <taxon>Actinomycetes</taxon>
        <taxon>Micromonosporales</taxon>
        <taxon>Micromonosporaceae</taxon>
        <taxon>Actinorhabdospora</taxon>
    </lineage>
</organism>
<proteinExistence type="predicted"/>
<reference evidence="1" key="1">
    <citation type="submission" date="2023-03" db="EMBL/GenBank/DDBJ databases">
        <title>Actinorhabdospora filicis NBRC 111898.</title>
        <authorList>
            <person name="Ichikawa N."/>
            <person name="Sato H."/>
            <person name="Tonouchi N."/>
        </authorList>
    </citation>
    <scope>NUCLEOTIDE SEQUENCE</scope>
    <source>
        <strain evidence="1">NBRC 111898</strain>
    </source>
</reference>
<keyword evidence="2" id="KW-1185">Reference proteome</keyword>
<protein>
    <submittedName>
        <fullName evidence="1">Uncharacterized protein</fullName>
    </submittedName>
</protein>
<dbReference type="Proteomes" id="UP001165079">
    <property type="component" value="Unassembled WGS sequence"/>
</dbReference>
<evidence type="ECO:0000313" key="2">
    <source>
        <dbReference type="Proteomes" id="UP001165079"/>
    </source>
</evidence>